<protein>
    <recommendedName>
        <fullName evidence="6">HMA domain-containing protein</fullName>
    </recommendedName>
</protein>
<organism evidence="7 8">
    <name type="scientific">Dillenia turbinata</name>
    <dbReference type="NCBI Taxonomy" id="194707"/>
    <lineage>
        <taxon>Eukaryota</taxon>
        <taxon>Viridiplantae</taxon>
        <taxon>Streptophyta</taxon>
        <taxon>Embryophyta</taxon>
        <taxon>Tracheophyta</taxon>
        <taxon>Spermatophyta</taxon>
        <taxon>Magnoliopsida</taxon>
        <taxon>eudicotyledons</taxon>
        <taxon>Gunneridae</taxon>
        <taxon>Pentapetalae</taxon>
        <taxon>Dilleniales</taxon>
        <taxon>Dilleniaceae</taxon>
        <taxon>Dillenia</taxon>
    </lineage>
</organism>
<comment type="similarity">
    <text evidence="5">Belongs to the HIPP family.</text>
</comment>
<reference evidence="7 8" key="1">
    <citation type="submission" date="2023-12" db="EMBL/GenBank/DDBJ databases">
        <title>A high-quality genome assembly for Dillenia turbinata (Dilleniales).</title>
        <authorList>
            <person name="Chanderbali A."/>
        </authorList>
    </citation>
    <scope>NUCLEOTIDE SEQUENCE [LARGE SCALE GENOMIC DNA]</scope>
    <source>
        <strain evidence="7">LSX21</strain>
        <tissue evidence="7">Leaf</tissue>
    </source>
</reference>
<evidence type="ECO:0000256" key="3">
    <source>
        <dbReference type="ARBA" id="ARBA00023288"/>
    </source>
</evidence>
<keyword evidence="1" id="KW-0488">Methylation</keyword>
<evidence type="ECO:0000256" key="2">
    <source>
        <dbReference type="ARBA" id="ARBA00022723"/>
    </source>
</evidence>
<keyword evidence="4" id="KW-0636">Prenylation</keyword>
<dbReference type="EMBL" id="JBAMMX010000007">
    <property type="protein sequence ID" value="KAK6936780.1"/>
    <property type="molecule type" value="Genomic_DNA"/>
</dbReference>
<evidence type="ECO:0000313" key="7">
    <source>
        <dbReference type="EMBL" id="KAK6936780.1"/>
    </source>
</evidence>
<keyword evidence="8" id="KW-1185">Reference proteome</keyword>
<dbReference type="GO" id="GO:0046872">
    <property type="term" value="F:metal ion binding"/>
    <property type="evidence" value="ECO:0007669"/>
    <property type="project" value="UniProtKB-KW"/>
</dbReference>
<dbReference type="InterPro" id="IPR006121">
    <property type="entry name" value="HMA_dom"/>
</dbReference>
<gene>
    <name evidence="7" type="ORF">RJ641_033810</name>
</gene>
<dbReference type="InterPro" id="IPR051863">
    <property type="entry name" value="HIPP"/>
</dbReference>
<accession>A0AAN8ZJS7</accession>
<evidence type="ECO:0000256" key="1">
    <source>
        <dbReference type="ARBA" id="ARBA00022481"/>
    </source>
</evidence>
<feature type="non-terminal residue" evidence="7">
    <location>
        <position position="95"/>
    </location>
</feature>
<evidence type="ECO:0000313" key="8">
    <source>
        <dbReference type="Proteomes" id="UP001370490"/>
    </source>
</evidence>
<dbReference type="PROSITE" id="PS50846">
    <property type="entry name" value="HMA_2"/>
    <property type="match status" value="1"/>
</dbReference>
<proteinExistence type="inferred from homology"/>
<dbReference type="AlphaFoldDB" id="A0AAN8ZJS7"/>
<dbReference type="PANTHER" id="PTHR45811:SF50">
    <property type="entry name" value="HEAVY METAL-ASSOCIATED ISOPRENYLATED PLANT PROTEIN 12-RELATED"/>
    <property type="match status" value="1"/>
</dbReference>
<comment type="caution">
    <text evidence="7">The sequence shown here is derived from an EMBL/GenBank/DDBJ whole genome shotgun (WGS) entry which is preliminary data.</text>
</comment>
<evidence type="ECO:0000256" key="5">
    <source>
        <dbReference type="ARBA" id="ARBA00024045"/>
    </source>
</evidence>
<dbReference type="PANTHER" id="PTHR45811">
    <property type="entry name" value="COPPER TRANSPORT PROTEIN FAMILY-RELATED"/>
    <property type="match status" value="1"/>
</dbReference>
<evidence type="ECO:0000256" key="4">
    <source>
        <dbReference type="ARBA" id="ARBA00023289"/>
    </source>
</evidence>
<feature type="domain" description="HMA" evidence="6">
    <location>
        <begin position="1"/>
        <end position="48"/>
    </location>
</feature>
<dbReference type="Gene3D" id="3.30.70.100">
    <property type="match status" value="1"/>
</dbReference>
<dbReference type="Proteomes" id="UP001370490">
    <property type="component" value="Unassembled WGS sequence"/>
</dbReference>
<keyword evidence="2" id="KW-0479">Metal-binding</keyword>
<name>A0AAN8ZJS7_9MAGN</name>
<evidence type="ECO:0000259" key="6">
    <source>
        <dbReference type="PROSITE" id="PS50846"/>
    </source>
</evidence>
<sequence>MKAVCSVTGLQSLSVDTKGGKLTATGDIDPVDVVKKLTKIIHTKIETVEAVKSDKKDGEKKDDEKKDPIAECWKLIQQSCPPHIHPYHVVEEYPN</sequence>
<keyword evidence="3" id="KW-0449">Lipoprotein</keyword>